<sequence length="40" mass="4541">MLTYLKVSGRTILYDSIRFCSVLCLEKNCAILCLQSEAIE</sequence>
<protein>
    <submittedName>
        <fullName evidence="1">Uncharacterized protein</fullName>
    </submittedName>
</protein>
<accession>A0A0F6H5E9</accession>
<dbReference type="Proteomes" id="UP000006324">
    <property type="component" value="Unassembled WGS sequence"/>
</dbReference>
<dbReference type="AlphaFoldDB" id="A0A0F6H5E9"/>
<reference evidence="1 2" key="1">
    <citation type="submission" date="2012-09" db="EMBL/GenBank/DDBJ databases">
        <authorList>
            <person name="Harkins D.M."/>
            <person name="Durkin A.S."/>
            <person name="Brinkac L.M."/>
            <person name="Selengut J.D."/>
            <person name="Sanka R."/>
            <person name="DePew J."/>
            <person name="Purushe J."/>
            <person name="Chanthongthip A."/>
            <person name="Lattana O."/>
            <person name="Phetsouvanh R."/>
            <person name="Newton P.N."/>
            <person name="Vinetz J.M."/>
            <person name="Sutton G.G."/>
            <person name="Nelson W.C."/>
            <person name="Fouts D.E."/>
        </authorList>
    </citation>
    <scope>NUCLEOTIDE SEQUENCE [LARGE SCALE GENOMIC DNA]</scope>
    <source>
        <strain evidence="1 2">UI 12621</strain>
    </source>
</reference>
<organism evidence="1 2">
    <name type="scientific">Leptospira interrogans str. UI 12621</name>
    <dbReference type="NCBI Taxonomy" id="1049937"/>
    <lineage>
        <taxon>Bacteria</taxon>
        <taxon>Pseudomonadati</taxon>
        <taxon>Spirochaetota</taxon>
        <taxon>Spirochaetia</taxon>
        <taxon>Leptospirales</taxon>
        <taxon>Leptospiraceae</taxon>
        <taxon>Leptospira</taxon>
    </lineage>
</organism>
<name>A0A0F6H5E9_LEPIR</name>
<evidence type="ECO:0000313" key="1">
    <source>
        <dbReference type="EMBL" id="EKO23442.1"/>
    </source>
</evidence>
<gene>
    <name evidence="1" type="ORF">LEP1GSC104_4364</name>
</gene>
<comment type="caution">
    <text evidence="1">The sequence shown here is derived from an EMBL/GenBank/DDBJ whole genome shotgun (WGS) entry which is preliminary data.</text>
</comment>
<evidence type="ECO:0000313" key="2">
    <source>
        <dbReference type="Proteomes" id="UP000006324"/>
    </source>
</evidence>
<proteinExistence type="predicted"/>
<dbReference type="EMBL" id="AHNQ02000046">
    <property type="protein sequence ID" value="EKO23442.1"/>
    <property type="molecule type" value="Genomic_DNA"/>
</dbReference>